<organism evidence="8 9">
    <name type="scientific">Streptomyces racemochromogenes</name>
    <dbReference type="NCBI Taxonomy" id="67353"/>
    <lineage>
        <taxon>Bacteria</taxon>
        <taxon>Bacillati</taxon>
        <taxon>Actinomycetota</taxon>
        <taxon>Actinomycetes</taxon>
        <taxon>Kitasatosporales</taxon>
        <taxon>Streptomycetaceae</taxon>
        <taxon>Streptomyces</taxon>
    </lineage>
</organism>
<feature type="domain" description="Arginyl tRNA synthetase N-terminal" evidence="7">
    <location>
        <begin position="4"/>
        <end position="87"/>
    </location>
</feature>
<dbReference type="Gene3D" id="1.10.730.10">
    <property type="entry name" value="Isoleucyl-tRNA Synthetase, Domain 1"/>
    <property type="match status" value="1"/>
</dbReference>
<dbReference type="SMART" id="SM01016">
    <property type="entry name" value="Arg_tRNA_synt_N"/>
    <property type="match status" value="1"/>
</dbReference>
<evidence type="ECO:0000256" key="5">
    <source>
        <dbReference type="ARBA" id="ARBA00049339"/>
    </source>
</evidence>
<evidence type="ECO:0000259" key="7">
    <source>
        <dbReference type="SMART" id="SM01016"/>
    </source>
</evidence>
<dbReference type="PANTHER" id="PTHR11956">
    <property type="entry name" value="ARGINYL-TRNA SYNTHETASE"/>
    <property type="match status" value="1"/>
</dbReference>
<dbReference type="SMART" id="SM00836">
    <property type="entry name" value="DALR_1"/>
    <property type="match status" value="1"/>
</dbReference>
<evidence type="ECO:0000256" key="2">
    <source>
        <dbReference type="ARBA" id="ARBA00022598"/>
    </source>
</evidence>
<feature type="domain" description="DALR anticodon binding" evidence="6">
    <location>
        <begin position="196"/>
        <end position="309"/>
    </location>
</feature>
<keyword evidence="3" id="KW-0547">Nucleotide-binding</keyword>
<gene>
    <name evidence="8" type="ORF">WDV06_28385</name>
</gene>
<dbReference type="EMBL" id="JBBDHD010000103">
    <property type="protein sequence ID" value="MFH7598982.1"/>
    <property type="molecule type" value="Genomic_DNA"/>
</dbReference>
<evidence type="ECO:0000256" key="4">
    <source>
        <dbReference type="ARBA" id="ARBA00022840"/>
    </source>
</evidence>
<dbReference type="InterPro" id="IPR008909">
    <property type="entry name" value="DALR_anticod-bd"/>
</dbReference>
<dbReference type="RefSeq" id="WP_395512649.1">
    <property type="nucleotide sequence ID" value="NZ_JBBDHD010000103.1"/>
</dbReference>
<dbReference type="EC" id="6.1.1.19" evidence="1"/>
<dbReference type="InterPro" id="IPR036695">
    <property type="entry name" value="Arg-tRNA-synth_N_sf"/>
</dbReference>
<name>A0ABW7PKQ3_9ACTN</name>
<dbReference type="PANTHER" id="PTHR11956:SF5">
    <property type="entry name" value="ARGININE--TRNA LIGASE, CYTOPLASMIC"/>
    <property type="match status" value="1"/>
</dbReference>
<dbReference type="NCBIfam" id="NF045898">
    <property type="entry name" value="ArgS_rel_codon"/>
    <property type="match status" value="1"/>
</dbReference>
<evidence type="ECO:0000259" key="6">
    <source>
        <dbReference type="SMART" id="SM00836"/>
    </source>
</evidence>
<evidence type="ECO:0000256" key="3">
    <source>
        <dbReference type="ARBA" id="ARBA00022741"/>
    </source>
</evidence>
<dbReference type="InterPro" id="IPR009080">
    <property type="entry name" value="tRNAsynth_Ia_anticodon-bd"/>
</dbReference>
<dbReference type="Pfam" id="PF03485">
    <property type="entry name" value="Arg_tRNA_synt_N"/>
    <property type="match status" value="1"/>
</dbReference>
<keyword evidence="9" id="KW-1185">Reference proteome</keyword>
<dbReference type="SUPFAM" id="SSF55190">
    <property type="entry name" value="Arginyl-tRNA synthetase (ArgRS), N-terminal 'additional' domain"/>
    <property type="match status" value="1"/>
</dbReference>
<sequence length="309" mass="31924">MIPADLSRAVVRAVRRAVEAGELDGPAPARAVVERTRPGGVGEYASPVALRMGRGAEGALALAGALSLEPGIAAVDVTGPGFLNFTLAPLSAAELVRDVSGRPERYGRVPARSETVGGGREQVVRGAVARIREGQGFPPEDGGPRVAPVARRDGDVRARYGAGAAVWAMVAVPARETPVFGAGLLVQAEENEAFRVRYAHARARALTRNAADLGFHAEPGAVDAPALLRALADHPLALEAAAHHRAPERLARHLVALADALLDFQHQVLPLGDEKPSAAHRARLALAEAAGAVLAGGLALLGMDAPDSL</sequence>
<dbReference type="InterPro" id="IPR001278">
    <property type="entry name" value="Arg-tRNA-ligase"/>
</dbReference>
<dbReference type="Pfam" id="PF05746">
    <property type="entry name" value="DALR_1"/>
    <property type="match status" value="1"/>
</dbReference>
<accession>A0ABW7PKQ3</accession>
<protein>
    <recommendedName>
        <fullName evidence="1">arginine--tRNA ligase</fullName>
        <ecNumber evidence="1">6.1.1.19</ecNumber>
    </recommendedName>
</protein>
<dbReference type="Gene3D" id="3.30.1360.70">
    <property type="entry name" value="Arginyl tRNA synthetase N-terminal domain"/>
    <property type="match status" value="1"/>
</dbReference>
<dbReference type="SUPFAM" id="SSF47323">
    <property type="entry name" value="Anticodon-binding domain of a subclass of class I aminoacyl-tRNA synthetases"/>
    <property type="match status" value="1"/>
</dbReference>
<reference evidence="8 9" key="1">
    <citation type="submission" date="2024-03" db="EMBL/GenBank/DDBJ databases">
        <title>Whole genome sequencing of Streptomyces racemochromogenes, to identify antimicrobial biosynthetic gene clusters.</title>
        <authorList>
            <person name="Suryawanshi P."/>
            <person name="Krishnaraj P.U."/>
            <person name="Arun Y.P."/>
            <person name="Suryawanshi M.P."/>
            <person name="Rakshit O."/>
        </authorList>
    </citation>
    <scope>NUCLEOTIDE SEQUENCE [LARGE SCALE GENOMIC DNA]</scope>
    <source>
        <strain evidence="8 9">AUDT626</strain>
    </source>
</reference>
<proteinExistence type="predicted"/>
<dbReference type="InterPro" id="IPR005148">
    <property type="entry name" value="Arg-tRNA-synth_N"/>
</dbReference>
<comment type="caution">
    <text evidence="8">The sequence shown here is derived from an EMBL/GenBank/DDBJ whole genome shotgun (WGS) entry which is preliminary data.</text>
</comment>
<evidence type="ECO:0000313" key="9">
    <source>
        <dbReference type="Proteomes" id="UP001610631"/>
    </source>
</evidence>
<evidence type="ECO:0000313" key="8">
    <source>
        <dbReference type="EMBL" id="MFH7598982.1"/>
    </source>
</evidence>
<evidence type="ECO:0000256" key="1">
    <source>
        <dbReference type="ARBA" id="ARBA00012837"/>
    </source>
</evidence>
<dbReference type="Proteomes" id="UP001610631">
    <property type="component" value="Unassembled WGS sequence"/>
</dbReference>
<keyword evidence="2" id="KW-0436">Ligase</keyword>
<keyword evidence="4" id="KW-0067">ATP-binding</keyword>
<comment type="catalytic activity">
    <reaction evidence="5">
        <text>tRNA(Arg) + L-arginine + ATP = L-arginyl-tRNA(Arg) + AMP + diphosphate</text>
        <dbReference type="Rhea" id="RHEA:20301"/>
        <dbReference type="Rhea" id="RHEA-COMP:9658"/>
        <dbReference type="Rhea" id="RHEA-COMP:9673"/>
        <dbReference type="ChEBI" id="CHEBI:30616"/>
        <dbReference type="ChEBI" id="CHEBI:32682"/>
        <dbReference type="ChEBI" id="CHEBI:33019"/>
        <dbReference type="ChEBI" id="CHEBI:78442"/>
        <dbReference type="ChEBI" id="CHEBI:78513"/>
        <dbReference type="ChEBI" id="CHEBI:456215"/>
        <dbReference type="EC" id="6.1.1.19"/>
    </reaction>
</comment>